<dbReference type="Gene3D" id="3.90.1720.10">
    <property type="entry name" value="endopeptidase domain like (from Nostoc punctiforme)"/>
    <property type="match status" value="1"/>
</dbReference>
<dbReference type="PANTHER" id="PTHR47053">
    <property type="entry name" value="MUREIN DD-ENDOPEPTIDASE MEPH-RELATED"/>
    <property type="match status" value="1"/>
</dbReference>
<dbReference type="PANTHER" id="PTHR47053:SF1">
    <property type="entry name" value="MUREIN DD-ENDOPEPTIDASE MEPH-RELATED"/>
    <property type="match status" value="1"/>
</dbReference>
<dbReference type="OrthoDB" id="9813368at2"/>
<keyword evidence="4" id="KW-0378">Hydrolase</keyword>
<dbReference type="InterPro" id="IPR051202">
    <property type="entry name" value="Peptidase_C40"/>
</dbReference>
<dbReference type="GO" id="GO:0008234">
    <property type="term" value="F:cysteine-type peptidase activity"/>
    <property type="evidence" value="ECO:0007669"/>
    <property type="project" value="UniProtKB-KW"/>
</dbReference>
<evidence type="ECO:0000259" key="7">
    <source>
        <dbReference type="PROSITE" id="PS51935"/>
    </source>
</evidence>
<dbReference type="Gene3D" id="6.10.250.3150">
    <property type="match status" value="1"/>
</dbReference>
<feature type="chain" id="PRO_5007156479" description="NlpC/P60 domain-containing protein" evidence="6">
    <location>
        <begin position="26"/>
        <end position="385"/>
    </location>
</feature>
<feature type="domain" description="NlpC/P60" evidence="7">
    <location>
        <begin position="264"/>
        <end position="384"/>
    </location>
</feature>
<gene>
    <name evidence="8" type="ORF">ATW55_01560</name>
</gene>
<comment type="similarity">
    <text evidence="1">Belongs to the peptidase C40 family.</text>
</comment>
<evidence type="ECO:0000256" key="3">
    <source>
        <dbReference type="ARBA" id="ARBA00022729"/>
    </source>
</evidence>
<dbReference type="SUPFAM" id="SSF54001">
    <property type="entry name" value="Cysteine proteinases"/>
    <property type="match status" value="1"/>
</dbReference>
<evidence type="ECO:0000313" key="8">
    <source>
        <dbReference type="EMBL" id="KUO96081.1"/>
    </source>
</evidence>
<evidence type="ECO:0000256" key="4">
    <source>
        <dbReference type="ARBA" id="ARBA00022801"/>
    </source>
</evidence>
<protein>
    <recommendedName>
        <fullName evidence="7">NlpC/P60 domain-containing protein</fullName>
    </recommendedName>
</protein>
<feature type="signal peptide" evidence="6">
    <location>
        <begin position="1"/>
        <end position="25"/>
    </location>
</feature>
<comment type="caution">
    <text evidence="8">The sequence shown here is derived from an EMBL/GenBank/DDBJ whole genome shotgun (WGS) entry which is preliminary data.</text>
</comment>
<dbReference type="Pfam" id="PF24568">
    <property type="entry name" value="CC_PcsB"/>
    <property type="match status" value="1"/>
</dbReference>
<accession>A0A117SXV1</accession>
<dbReference type="GO" id="GO:0006508">
    <property type="term" value="P:proteolysis"/>
    <property type="evidence" value="ECO:0007669"/>
    <property type="project" value="UniProtKB-KW"/>
</dbReference>
<dbReference type="Pfam" id="PF00877">
    <property type="entry name" value="NLPC_P60"/>
    <property type="match status" value="1"/>
</dbReference>
<name>A0A117SXV1_9BACL</name>
<dbReference type="InterPro" id="IPR057309">
    <property type="entry name" value="PcsB_CC"/>
</dbReference>
<keyword evidence="9" id="KW-1185">Reference proteome</keyword>
<organism evidence="8 9">
    <name type="scientific">Ferroacidibacillus organovorans</name>
    <dbReference type="NCBI Taxonomy" id="1765683"/>
    <lineage>
        <taxon>Bacteria</taxon>
        <taxon>Bacillati</taxon>
        <taxon>Bacillota</taxon>
        <taxon>Bacilli</taxon>
        <taxon>Bacillales</taxon>
        <taxon>Alicyclobacillaceae</taxon>
        <taxon>Ferroacidibacillus</taxon>
    </lineage>
</organism>
<proteinExistence type="inferred from homology"/>
<reference evidence="8 9" key="1">
    <citation type="submission" date="2015-12" db="EMBL/GenBank/DDBJ databases">
        <title>Draft genome sequence of Acidibacillus ferrooxidans ITV001, isolated from a chalcopyrite acid mine drainage site in Brazil.</title>
        <authorList>
            <person name="Dall'Agnol H."/>
            <person name="Nancucheo I."/>
            <person name="Johnson B."/>
            <person name="Oliveira R."/>
            <person name="Leite L."/>
            <person name="Pylro V."/>
            <person name="Nunes G.L."/>
            <person name="Tzotzos G."/>
            <person name="Fernandes G.R."/>
            <person name="Dutra J."/>
            <person name="Orellana S.C."/>
            <person name="Oliveira G."/>
        </authorList>
    </citation>
    <scope>NUCLEOTIDE SEQUENCE [LARGE SCALE GENOMIC DNA]</scope>
    <source>
        <strain evidence="9">ITV01</strain>
    </source>
</reference>
<sequence length="385" mass="42888">MNAVKRIGVTLICMATLFNSQVSFATTLSAAKQQAAALKSQISSTTLQIQKDQVRVETLKTRLGLINHSLQNVRMAMSENLVHMQAVNHQLVILGKRIKINEQKLTTTRTELQGQLKTMYEHGTVSYLQVLFQSTNFEDFLTRLNMLVTVAHAGQALERQFQSLQHTLAVQHRQTVSYYSDLVHTQQSDQVLQQADMMLQQEQQQSIRTIQTDMSNQQLRHGILESQLQLTQQQIASIEAATARAEQLMHNTAYVSQTVAGMPTINLESMLKYAESYLGTPYVWGGTSPSGFDCSGFTQYVYAHSGVSILRTSEQQFAEGVSVSYPNLSLGDLVFFSTYAPGATHVGIYIGNGLMIDAQDYGVSIDNISNSYWGPKYLGARQIVK</sequence>
<dbReference type="RefSeq" id="WP_067715113.1">
    <property type="nucleotide sequence ID" value="NZ_LPVJ01000029.1"/>
</dbReference>
<evidence type="ECO:0000256" key="1">
    <source>
        <dbReference type="ARBA" id="ARBA00007074"/>
    </source>
</evidence>
<evidence type="ECO:0000256" key="5">
    <source>
        <dbReference type="ARBA" id="ARBA00022807"/>
    </source>
</evidence>
<evidence type="ECO:0000256" key="6">
    <source>
        <dbReference type="SAM" id="SignalP"/>
    </source>
</evidence>
<keyword evidence="3 6" id="KW-0732">Signal</keyword>
<evidence type="ECO:0000313" key="9">
    <source>
        <dbReference type="Proteomes" id="UP000053557"/>
    </source>
</evidence>
<dbReference type="InterPro" id="IPR038765">
    <property type="entry name" value="Papain-like_cys_pep_sf"/>
</dbReference>
<dbReference type="AlphaFoldDB" id="A0A117SXV1"/>
<evidence type="ECO:0000256" key="2">
    <source>
        <dbReference type="ARBA" id="ARBA00022670"/>
    </source>
</evidence>
<dbReference type="Proteomes" id="UP000053557">
    <property type="component" value="Unassembled WGS sequence"/>
</dbReference>
<dbReference type="EMBL" id="LPVJ01000029">
    <property type="protein sequence ID" value="KUO96081.1"/>
    <property type="molecule type" value="Genomic_DNA"/>
</dbReference>
<keyword evidence="5" id="KW-0788">Thiol protease</keyword>
<dbReference type="InterPro" id="IPR000064">
    <property type="entry name" value="NLP_P60_dom"/>
</dbReference>
<keyword evidence="2" id="KW-0645">Protease</keyword>
<dbReference type="PROSITE" id="PS51935">
    <property type="entry name" value="NLPC_P60"/>
    <property type="match status" value="1"/>
</dbReference>